<reference evidence="1" key="1">
    <citation type="submission" date="2014-11" db="EMBL/GenBank/DDBJ databases">
        <authorList>
            <person name="Amaro Gonzalez C."/>
        </authorList>
    </citation>
    <scope>NUCLEOTIDE SEQUENCE</scope>
</reference>
<accession>A0A0E9RRQ1</accession>
<organism evidence="1">
    <name type="scientific">Anguilla anguilla</name>
    <name type="common">European freshwater eel</name>
    <name type="synonym">Muraena anguilla</name>
    <dbReference type="NCBI Taxonomy" id="7936"/>
    <lineage>
        <taxon>Eukaryota</taxon>
        <taxon>Metazoa</taxon>
        <taxon>Chordata</taxon>
        <taxon>Craniata</taxon>
        <taxon>Vertebrata</taxon>
        <taxon>Euteleostomi</taxon>
        <taxon>Actinopterygii</taxon>
        <taxon>Neopterygii</taxon>
        <taxon>Teleostei</taxon>
        <taxon>Anguilliformes</taxon>
        <taxon>Anguillidae</taxon>
        <taxon>Anguilla</taxon>
    </lineage>
</organism>
<dbReference type="EMBL" id="GBXM01077512">
    <property type="protein sequence ID" value="JAH31065.1"/>
    <property type="molecule type" value="Transcribed_RNA"/>
</dbReference>
<sequence>MAMPLKIFSIVLISQLNIYLNYSNSL</sequence>
<evidence type="ECO:0000313" key="1">
    <source>
        <dbReference type="EMBL" id="JAH31065.1"/>
    </source>
</evidence>
<dbReference type="AlphaFoldDB" id="A0A0E9RRQ1"/>
<reference evidence="1" key="2">
    <citation type="journal article" date="2015" name="Fish Shellfish Immunol.">
        <title>Early steps in the European eel (Anguilla anguilla)-Vibrio vulnificus interaction in the gills: Role of the RtxA13 toxin.</title>
        <authorList>
            <person name="Callol A."/>
            <person name="Pajuelo D."/>
            <person name="Ebbesson L."/>
            <person name="Teles M."/>
            <person name="MacKenzie S."/>
            <person name="Amaro C."/>
        </authorList>
    </citation>
    <scope>NUCLEOTIDE SEQUENCE</scope>
</reference>
<name>A0A0E9RRQ1_ANGAN</name>
<proteinExistence type="predicted"/>
<protein>
    <submittedName>
        <fullName evidence="1">Uncharacterized protein</fullName>
    </submittedName>
</protein>